<accession>A0A8H5ASG0</accession>
<sequence>MPTVRALQLNLDHSYNTAVLFRRLSQKSLETEMDPFLPYLKRLDLSAPAPFPWRSIIRIFDDDSASEPSEQNFARVPRRKDLRITFKVKSPVAPYRLADYIDLITLYKLAVLWRKHSVFSVFLPHGEEHDQVETFLQQSYDAYLAVPGGQEHAQELGNRDLRQDVLEMASLQF</sequence>
<name>A0A8H5ASG0_9AGAR</name>
<proteinExistence type="predicted"/>
<gene>
    <name evidence="1" type="ORF">D9619_012352</name>
</gene>
<evidence type="ECO:0000313" key="1">
    <source>
        <dbReference type="EMBL" id="KAF5309427.1"/>
    </source>
</evidence>
<comment type="caution">
    <text evidence="1">The sequence shown here is derived from an EMBL/GenBank/DDBJ whole genome shotgun (WGS) entry which is preliminary data.</text>
</comment>
<keyword evidence="2" id="KW-1185">Reference proteome</keyword>
<evidence type="ECO:0000313" key="2">
    <source>
        <dbReference type="Proteomes" id="UP000567179"/>
    </source>
</evidence>
<dbReference type="EMBL" id="JAACJJ010000059">
    <property type="protein sequence ID" value="KAF5309427.1"/>
    <property type="molecule type" value="Genomic_DNA"/>
</dbReference>
<dbReference type="AlphaFoldDB" id="A0A8H5ASG0"/>
<dbReference type="Proteomes" id="UP000567179">
    <property type="component" value="Unassembled WGS sequence"/>
</dbReference>
<organism evidence="1 2">
    <name type="scientific">Psilocybe cf. subviscida</name>
    <dbReference type="NCBI Taxonomy" id="2480587"/>
    <lineage>
        <taxon>Eukaryota</taxon>
        <taxon>Fungi</taxon>
        <taxon>Dikarya</taxon>
        <taxon>Basidiomycota</taxon>
        <taxon>Agaricomycotina</taxon>
        <taxon>Agaricomycetes</taxon>
        <taxon>Agaricomycetidae</taxon>
        <taxon>Agaricales</taxon>
        <taxon>Agaricineae</taxon>
        <taxon>Strophariaceae</taxon>
        <taxon>Psilocybe</taxon>
    </lineage>
</organism>
<protein>
    <submittedName>
        <fullName evidence="1">Uncharacterized protein</fullName>
    </submittedName>
</protein>
<reference evidence="1 2" key="1">
    <citation type="journal article" date="2020" name="ISME J.">
        <title>Uncovering the hidden diversity of litter-decomposition mechanisms in mushroom-forming fungi.</title>
        <authorList>
            <person name="Floudas D."/>
            <person name="Bentzer J."/>
            <person name="Ahren D."/>
            <person name="Johansson T."/>
            <person name="Persson P."/>
            <person name="Tunlid A."/>
        </authorList>
    </citation>
    <scope>NUCLEOTIDE SEQUENCE [LARGE SCALE GENOMIC DNA]</scope>
    <source>
        <strain evidence="1 2">CBS 101986</strain>
    </source>
</reference>